<dbReference type="Proteomes" id="UP000324376">
    <property type="component" value="Unassembled WGS sequence"/>
</dbReference>
<dbReference type="InterPro" id="IPR016181">
    <property type="entry name" value="Acyl_CoA_acyltransferase"/>
</dbReference>
<dbReference type="InterPro" id="IPR050276">
    <property type="entry name" value="MshD_Acetyltransferase"/>
</dbReference>
<reference evidence="2 3" key="1">
    <citation type="submission" date="2019-07" db="EMBL/GenBank/DDBJ databases">
        <title>Genomic Encyclopedia of Archaeal and Bacterial Type Strains, Phase II (KMG-II): from individual species to whole genera.</title>
        <authorList>
            <person name="Goeker M."/>
        </authorList>
    </citation>
    <scope>NUCLEOTIDE SEQUENCE [LARGE SCALE GENOMIC DNA]</scope>
    <source>
        <strain evidence="2 3">DSM 17527</strain>
    </source>
</reference>
<dbReference type="OrthoDB" id="9796381at2"/>
<dbReference type="AlphaFoldDB" id="A0A5S5CCY1"/>
<name>A0A5S5CCY1_9FLAO</name>
<dbReference type="RefSeq" id="WP_148781037.1">
    <property type="nucleotide sequence ID" value="NZ_VNHU01000001.1"/>
</dbReference>
<dbReference type="SUPFAM" id="SSF55729">
    <property type="entry name" value="Acyl-CoA N-acyltransferases (Nat)"/>
    <property type="match status" value="1"/>
</dbReference>
<dbReference type="PANTHER" id="PTHR43617:SF22">
    <property type="entry name" value="L-AMINO ACID N-ACETYLTRANSFERASE AAAT"/>
    <property type="match status" value="1"/>
</dbReference>
<dbReference type="EMBL" id="VNHU01000001">
    <property type="protein sequence ID" value="TYP77009.1"/>
    <property type="molecule type" value="Genomic_DNA"/>
</dbReference>
<feature type="domain" description="N-acetyltransferase" evidence="1">
    <location>
        <begin position="1"/>
        <end position="166"/>
    </location>
</feature>
<dbReference type="PANTHER" id="PTHR43617">
    <property type="entry name" value="L-AMINO ACID N-ACETYLTRANSFERASE"/>
    <property type="match status" value="1"/>
</dbReference>
<sequence>MIAKATLSDVEQIFQLTQACAKALIANGIYQWNEHYPTRKRFELDIERDEMYTFKNDGVLMGIIVLTPVMDEEYKPIDWLTENNSNLYIHRLAVHPDYWGNGIAKQLMEFGEAYAREQNYQSVRLDTFSQNTRNQSFYKKRGYQQVGEIFFPNQSEFPFYCFELVW</sequence>
<protein>
    <submittedName>
        <fullName evidence="2">N-acetylglutamate synthase-like GNAT family acetyltransferase</fullName>
    </submittedName>
</protein>
<dbReference type="Pfam" id="PF00583">
    <property type="entry name" value="Acetyltransf_1"/>
    <property type="match status" value="1"/>
</dbReference>
<gene>
    <name evidence="2" type="ORF">BD809_101156</name>
</gene>
<evidence type="ECO:0000313" key="2">
    <source>
        <dbReference type="EMBL" id="TYP77009.1"/>
    </source>
</evidence>
<evidence type="ECO:0000259" key="1">
    <source>
        <dbReference type="PROSITE" id="PS51186"/>
    </source>
</evidence>
<dbReference type="CDD" id="cd04301">
    <property type="entry name" value="NAT_SF"/>
    <property type="match status" value="1"/>
</dbReference>
<dbReference type="Gene3D" id="3.40.630.30">
    <property type="match status" value="1"/>
</dbReference>
<organism evidence="2 3">
    <name type="scientific">Aquimarina intermedia</name>
    <dbReference type="NCBI Taxonomy" id="350814"/>
    <lineage>
        <taxon>Bacteria</taxon>
        <taxon>Pseudomonadati</taxon>
        <taxon>Bacteroidota</taxon>
        <taxon>Flavobacteriia</taxon>
        <taxon>Flavobacteriales</taxon>
        <taxon>Flavobacteriaceae</taxon>
        <taxon>Aquimarina</taxon>
    </lineage>
</organism>
<accession>A0A5S5CCY1</accession>
<keyword evidence="3" id="KW-1185">Reference proteome</keyword>
<evidence type="ECO:0000313" key="3">
    <source>
        <dbReference type="Proteomes" id="UP000324376"/>
    </source>
</evidence>
<keyword evidence="2" id="KW-0808">Transferase</keyword>
<dbReference type="PROSITE" id="PS51186">
    <property type="entry name" value="GNAT"/>
    <property type="match status" value="1"/>
</dbReference>
<proteinExistence type="predicted"/>
<comment type="caution">
    <text evidence="2">The sequence shown here is derived from an EMBL/GenBank/DDBJ whole genome shotgun (WGS) entry which is preliminary data.</text>
</comment>
<dbReference type="InterPro" id="IPR000182">
    <property type="entry name" value="GNAT_dom"/>
</dbReference>
<dbReference type="GO" id="GO:0016747">
    <property type="term" value="F:acyltransferase activity, transferring groups other than amino-acyl groups"/>
    <property type="evidence" value="ECO:0007669"/>
    <property type="project" value="InterPro"/>
</dbReference>